<evidence type="ECO:0000313" key="2">
    <source>
        <dbReference type="Proteomes" id="UP001183127"/>
    </source>
</evidence>
<reference evidence="1 2" key="1">
    <citation type="submission" date="2023-08" db="EMBL/GenBank/DDBJ databases">
        <title>Complete Genome Sequence of Pseudomonas entomophila TVIN A01.</title>
        <authorList>
            <person name="Shelke T."/>
            <person name="Mahar N.S."/>
            <person name="Gupta I."/>
            <person name="Gupta V."/>
        </authorList>
    </citation>
    <scope>NUCLEOTIDE SEQUENCE [LARGE SCALE GENOMIC DNA]</scope>
    <source>
        <strain evidence="1 2">TVIN-A01</strain>
    </source>
</reference>
<evidence type="ECO:0000313" key="1">
    <source>
        <dbReference type="EMBL" id="WMW05330.1"/>
    </source>
</evidence>
<name>A0ABY9QQF8_9PSED</name>
<organism evidence="1 2">
    <name type="scientific">Pseudomonas entomophila</name>
    <dbReference type="NCBI Taxonomy" id="312306"/>
    <lineage>
        <taxon>Bacteria</taxon>
        <taxon>Pseudomonadati</taxon>
        <taxon>Pseudomonadota</taxon>
        <taxon>Gammaproteobacteria</taxon>
        <taxon>Pseudomonadales</taxon>
        <taxon>Pseudomonadaceae</taxon>
        <taxon>Pseudomonas</taxon>
    </lineage>
</organism>
<dbReference type="Proteomes" id="UP001183127">
    <property type="component" value="Chromosome"/>
</dbReference>
<proteinExistence type="predicted"/>
<sequence>MTFSFCGAHVGDPGIVVDLAVKYRSNDQHDGQPDAFTAEKIKLLNRLI</sequence>
<accession>A0ABY9QQF8</accession>
<protein>
    <submittedName>
        <fullName evidence="1">Uncharacterized protein</fullName>
    </submittedName>
</protein>
<keyword evidence="2" id="KW-1185">Reference proteome</keyword>
<dbReference type="GeneID" id="51821201"/>
<dbReference type="RefSeq" id="WP_158020229.1">
    <property type="nucleotide sequence ID" value="NZ_CP132921.1"/>
</dbReference>
<dbReference type="EMBL" id="CP132921">
    <property type="protein sequence ID" value="WMW05330.1"/>
    <property type="molecule type" value="Genomic_DNA"/>
</dbReference>
<gene>
    <name evidence="1" type="ORF">RAH46_23880</name>
</gene>